<dbReference type="AlphaFoldDB" id="A0A0A9C448"/>
<protein>
    <submittedName>
        <fullName evidence="1">Uncharacterized protein</fullName>
    </submittedName>
</protein>
<proteinExistence type="predicted"/>
<accession>A0A0A9C448</accession>
<reference evidence="1" key="1">
    <citation type="submission" date="2014-09" db="EMBL/GenBank/DDBJ databases">
        <authorList>
            <person name="Magalhaes I.L.F."/>
            <person name="Oliveira U."/>
            <person name="Santos F.R."/>
            <person name="Vidigal T.H.D.A."/>
            <person name="Brescovit A.D."/>
            <person name="Santos A.J."/>
        </authorList>
    </citation>
    <scope>NUCLEOTIDE SEQUENCE</scope>
    <source>
        <tissue evidence="1">Shoot tissue taken approximately 20 cm above the soil surface</tissue>
    </source>
</reference>
<sequence>MSFAVDVLNYMICSVARNIAYFVLFHPFFLLMLSKVVLEN</sequence>
<evidence type="ECO:0000313" key="1">
    <source>
        <dbReference type="EMBL" id="JAD71064.1"/>
    </source>
</evidence>
<dbReference type="EMBL" id="GBRH01226831">
    <property type="protein sequence ID" value="JAD71064.1"/>
    <property type="molecule type" value="Transcribed_RNA"/>
</dbReference>
<organism evidence="1">
    <name type="scientific">Arundo donax</name>
    <name type="common">Giant reed</name>
    <name type="synonym">Donax arundinaceus</name>
    <dbReference type="NCBI Taxonomy" id="35708"/>
    <lineage>
        <taxon>Eukaryota</taxon>
        <taxon>Viridiplantae</taxon>
        <taxon>Streptophyta</taxon>
        <taxon>Embryophyta</taxon>
        <taxon>Tracheophyta</taxon>
        <taxon>Spermatophyta</taxon>
        <taxon>Magnoliopsida</taxon>
        <taxon>Liliopsida</taxon>
        <taxon>Poales</taxon>
        <taxon>Poaceae</taxon>
        <taxon>PACMAD clade</taxon>
        <taxon>Arundinoideae</taxon>
        <taxon>Arundineae</taxon>
        <taxon>Arundo</taxon>
    </lineage>
</organism>
<reference evidence="1" key="2">
    <citation type="journal article" date="2015" name="Data Brief">
        <title>Shoot transcriptome of the giant reed, Arundo donax.</title>
        <authorList>
            <person name="Barrero R.A."/>
            <person name="Guerrero F.D."/>
            <person name="Moolhuijzen P."/>
            <person name="Goolsby J.A."/>
            <person name="Tidwell J."/>
            <person name="Bellgard S.E."/>
            <person name="Bellgard M.I."/>
        </authorList>
    </citation>
    <scope>NUCLEOTIDE SEQUENCE</scope>
    <source>
        <tissue evidence="1">Shoot tissue taken approximately 20 cm above the soil surface</tissue>
    </source>
</reference>
<name>A0A0A9C448_ARUDO</name>